<dbReference type="InterPro" id="IPR050951">
    <property type="entry name" value="Retrovirus_Pol_polyprotein"/>
</dbReference>
<feature type="compositionally biased region" description="Polar residues" evidence="1">
    <location>
        <begin position="459"/>
        <end position="483"/>
    </location>
</feature>
<comment type="caution">
    <text evidence="3">The sequence shown here is derived from an EMBL/GenBank/DDBJ whole genome shotgun (WGS) entry which is preliminary data.</text>
</comment>
<proteinExistence type="predicted"/>
<accession>Q54AT6</accession>
<dbReference type="eggNOG" id="KOG0017">
    <property type="taxonomic scope" value="Eukaryota"/>
</dbReference>
<sequence length="763" mass="86805">MDFSQITNSLKNSFCDNNYFNTGIILDEMKIVKEISKGYELETKLIMSEVINDQYKSLNITYQNGIKWIKIDNQLKIVVPQIDDVIHLIISSYHDSAIAGHWSNRKTSELVKRNFYWYGMMEDIQLYCKNCKVCLCATDAHQRAMGLYLPSHVPVRCFMEINMDFISGLDACTVDQVEYTRILVVVDRLSKFVVLIPIPNHTTSIQVINFIQDQVFFTFGMPSVIISDNDPLFTSIPWKKWIQANNITHNTCLPYHHQGNGQAEIMVRIVTNALRKCLINSKFVSNPDISSIELNNIQNDWVGYLKSVQFCINNTVSESTSFTPFQVLTGSHTRSPISLIMQYEDDKYSRSLGLDKKSYCEFVQHKLNILDVVQDNLTDSIERSRQQYNKNKSPNILVEGDIVYLQELNTGAHPIRKLDIRRTGPYTVCKLMEKGNVMVRLFKSDEVKDEQVVHISRLTLTSNESRNPDTNGQVSHGNDTSPSDVDLTRDQSRSLQLSSPSFSDNDNNIIDTNNSYIGNAAAQDDRSISIHVHDKDLVAIGPSISMDNHSISSNALHTDNHSINFGISHMDQSGNSSTQLEKEGRLLSNNNNNSSNIVNNNTSAQHQSSIQDIDWNNNPVNNKNSISTISEPIGSNDFNQSIQQQNNINLNKLINTESLKNNIKSKSFINRINQLKEYETSSEYDRKPNNSSNQLITELMLSPIPPNTFTIIKKRTYKIVNKNKTFIEYLISVSDSLAWVSAVTMKRQHNQQEINLKIISNQD</sequence>
<dbReference type="InterPro" id="IPR041588">
    <property type="entry name" value="Integrase_H2C2"/>
</dbReference>
<dbReference type="SUPFAM" id="SSF53098">
    <property type="entry name" value="Ribonuclease H-like"/>
    <property type="match status" value="1"/>
</dbReference>
<dbReference type="KEGG" id="ddi:DDB_G0294220"/>
<feature type="compositionally biased region" description="Low complexity" evidence="1">
    <location>
        <begin position="493"/>
        <end position="506"/>
    </location>
</feature>
<evidence type="ECO:0000259" key="2">
    <source>
        <dbReference type="PROSITE" id="PS50994"/>
    </source>
</evidence>
<dbReference type="Gene3D" id="3.30.420.10">
    <property type="entry name" value="Ribonuclease H-like superfamily/Ribonuclease H"/>
    <property type="match status" value="1"/>
</dbReference>
<evidence type="ECO:0000256" key="1">
    <source>
        <dbReference type="SAM" id="MobiDB-lite"/>
    </source>
</evidence>
<dbReference type="EMBL" id="AAFI02000235">
    <property type="protein sequence ID" value="EAL60372.1"/>
    <property type="molecule type" value="Genomic_DNA"/>
</dbReference>
<dbReference type="FunFam" id="1.10.340.70:FF:000001">
    <property type="entry name" value="Retrovirus-related Pol polyprotein from transposon gypsy-like Protein"/>
    <property type="match status" value="1"/>
</dbReference>
<evidence type="ECO:0000313" key="4">
    <source>
        <dbReference type="Proteomes" id="UP000002195"/>
    </source>
</evidence>
<name>Q54AT6_DICDI</name>
<feature type="region of interest" description="Disordered" evidence="1">
    <location>
        <begin position="573"/>
        <end position="607"/>
    </location>
</feature>
<dbReference type="InterPro" id="IPR012337">
    <property type="entry name" value="RNaseH-like_sf"/>
</dbReference>
<keyword evidence="4" id="KW-1185">Reference proteome</keyword>
<dbReference type="Proteomes" id="UP000002195">
    <property type="component" value="Unassembled WGS sequence"/>
</dbReference>
<gene>
    <name evidence="3" type="ORF">DDB_G0294220</name>
</gene>
<reference evidence="3 4" key="1">
    <citation type="journal article" date="2005" name="Nature">
        <title>The genome of the social amoeba Dictyostelium discoideum.</title>
        <authorList>
            <consortium name="The Dictyostelium discoideum Sequencing Consortium"/>
            <person name="Eichinger L."/>
            <person name="Pachebat J.A."/>
            <person name="Glockner G."/>
            <person name="Rajandream M.A."/>
            <person name="Sucgang R."/>
            <person name="Berriman M."/>
            <person name="Song J."/>
            <person name="Olsen R."/>
            <person name="Szafranski K."/>
            <person name="Xu Q."/>
            <person name="Tunggal B."/>
            <person name="Kummerfeld S."/>
            <person name="Madera M."/>
            <person name="Konfortov B.A."/>
            <person name="Rivero F."/>
            <person name="Bankier A.T."/>
            <person name="Lehmann R."/>
            <person name="Hamlin N."/>
            <person name="Davies R."/>
            <person name="Gaudet P."/>
            <person name="Fey P."/>
            <person name="Pilcher K."/>
            <person name="Chen G."/>
            <person name="Saunders D."/>
            <person name="Sodergren E."/>
            <person name="Davis P."/>
            <person name="Kerhornou A."/>
            <person name="Nie X."/>
            <person name="Hall N."/>
            <person name="Anjard C."/>
            <person name="Hemphill L."/>
            <person name="Bason N."/>
            <person name="Farbrother P."/>
            <person name="Desany B."/>
            <person name="Just E."/>
            <person name="Morio T."/>
            <person name="Rost R."/>
            <person name="Churcher C."/>
            <person name="Cooper J."/>
            <person name="Haydock S."/>
            <person name="van Driessche N."/>
            <person name="Cronin A."/>
            <person name="Goodhead I."/>
            <person name="Muzny D."/>
            <person name="Mourier T."/>
            <person name="Pain A."/>
            <person name="Lu M."/>
            <person name="Harper D."/>
            <person name="Lindsay R."/>
            <person name="Hauser H."/>
            <person name="James K."/>
            <person name="Quiles M."/>
            <person name="Madan Babu M."/>
            <person name="Saito T."/>
            <person name="Buchrieser C."/>
            <person name="Wardroper A."/>
            <person name="Felder M."/>
            <person name="Thangavelu M."/>
            <person name="Johnson D."/>
            <person name="Knights A."/>
            <person name="Loulseged H."/>
            <person name="Mungall K."/>
            <person name="Oliver K."/>
            <person name="Price C."/>
            <person name="Quail M.A."/>
            <person name="Urushihara H."/>
            <person name="Hernandez J."/>
            <person name="Rabbinowitsch E."/>
            <person name="Steffen D."/>
            <person name="Sanders M."/>
            <person name="Ma J."/>
            <person name="Kohara Y."/>
            <person name="Sharp S."/>
            <person name="Simmonds M."/>
            <person name="Spiegler S."/>
            <person name="Tivey A."/>
            <person name="Sugano S."/>
            <person name="White B."/>
            <person name="Walker D."/>
            <person name="Woodward J."/>
            <person name="Winckler T."/>
            <person name="Tanaka Y."/>
            <person name="Shaulsky G."/>
            <person name="Schleicher M."/>
            <person name="Weinstock G."/>
            <person name="Rosenthal A."/>
            <person name="Cox E.C."/>
            <person name="Chisholm R.L."/>
            <person name="Gibbs R."/>
            <person name="Loomis W.F."/>
            <person name="Platzer M."/>
            <person name="Kay R.R."/>
            <person name="Williams J."/>
            <person name="Dear P.H."/>
            <person name="Noegel A.A."/>
            <person name="Barrell B."/>
            <person name="Kuspa A."/>
        </authorList>
    </citation>
    <scope>NUCLEOTIDE SEQUENCE [LARGE SCALE GENOMIC DNA]</scope>
    <source>
        <strain evidence="3 4">AX4</strain>
    </source>
</reference>
<dbReference type="RefSeq" id="XP_628785.1">
    <property type="nucleotide sequence ID" value="XM_628783.1"/>
</dbReference>
<dbReference type="PhylomeDB" id="Q54AT6"/>
<dbReference type="PaxDb" id="44689-DDB0215103"/>
<evidence type="ECO:0000313" key="3">
    <source>
        <dbReference type="EMBL" id="EAL60372.1"/>
    </source>
</evidence>
<dbReference type="Pfam" id="PF00665">
    <property type="entry name" value="rve"/>
    <property type="match status" value="1"/>
</dbReference>
<dbReference type="OMA" id="EVINDQY"/>
<dbReference type="GO" id="GO:0015074">
    <property type="term" value="P:DNA integration"/>
    <property type="evidence" value="ECO:0007669"/>
    <property type="project" value="InterPro"/>
</dbReference>
<dbReference type="PANTHER" id="PTHR37984">
    <property type="entry name" value="PROTEIN CBG26694"/>
    <property type="match status" value="1"/>
</dbReference>
<dbReference type="InterPro" id="IPR001584">
    <property type="entry name" value="Integrase_cat-core"/>
</dbReference>
<feature type="compositionally biased region" description="Low complexity" evidence="1">
    <location>
        <begin position="588"/>
        <end position="603"/>
    </location>
</feature>
<dbReference type="dictyBase" id="DDB_G0294220"/>
<feature type="domain" description="Integrase catalytic" evidence="2">
    <location>
        <begin position="150"/>
        <end position="332"/>
    </location>
</feature>
<dbReference type="VEuPathDB" id="AmoebaDB:DDB_G0294220"/>
<dbReference type="GO" id="GO:0003676">
    <property type="term" value="F:nucleic acid binding"/>
    <property type="evidence" value="ECO:0007669"/>
    <property type="project" value="InterPro"/>
</dbReference>
<feature type="region of interest" description="Disordered" evidence="1">
    <location>
        <begin position="459"/>
        <end position="506"/>
    </location>
</feature>
<dbReference type="AlphaFoldDB" id="Q54AT6"/>
<protein>
    <recommendedName>
        <fullName evidence="2">Integrase catalytic domain-containing protein</fullName>
    </recommendedName>
</protein>
<dbReference type="InterPro" id="IPR036397">
    <property type="entry name" value="RNaseH_sf"/>
</dbReference>
<dbReference type="Gene3D" id="1.10.340.70">
    <property type="match status" value="1"/>
</dbReference>
<organism evidence="3 4">
    <name type="scientific">Dictyostelium discoideum</name>
    <name type="common">Social amoeba</name>
    <dbReference type="NCBI Taxonomy" id="44689"/>
    <lineage>
        <taxon>Eukaryota</taxon>
        <taxon>Amoebozoa</taxon>
        <taxon>Evosea</taxon>
        <taxon>Eumycetozoa</taxon>
        <taxon>Dictyostelia</taxon>
        <taxon>Dictyosteliales</taxon>
        <taxon>Dictyosteliaceae</taxon>
        <taxon>Dictyostelium</taxon>
    </lineage>
</organism>
<dbReference type="InParanoid" id="Q54AT6"/>
<dbReference type="GeneID" id="3385449"/>
<dbReference type="PROSITE" id="PS50994">
    <property type="entry name" value="INTEGRASE"/>
    <property type="match status" value="1"/>
</dbReference>
<dbReference type="HOGENOM" id="CLU_365808_0_0_1"/>
<dbReference type="Pfam" id="PF17921">
    <property type="entry name" value="Integrase_H2C2"/>
    <property type="match status" value="1"/>
</dbReference>
<dbReference type="PANTHER" id="PTHR37984:SF5">
    <property type="entry name" value="PROTEIN NYNRIN-LIKE"/>
    <property type="match status" value="1"/>
</dbReference>